<feature type="region of interest" description="Disordered" evidence="1">
    <location>
        <begin position="327"/>
        <end position="363"/>
    </location>
</feature>
<dbReference type="EMBL" id="UYWX01003379">
    <property type="protein sequence ID" value="VDM23878.1"/>
    <property type="molecule type" value="Genomic_DNA"/>
</dbReference>
<reference evidence="2 3" key="2">
    <citation type="submission" date="2018-11" db="EMBL/GenBank/DDBJ databases">
        <authorList>
            <consortium name="Pathogen Informatics"/>
        </authorList>
    </citation>
    <scope>NUCLEOTIDE SEQUENCE [LARGE SCALE GENOMIC DNA]</scope>
</reference>
<sequence length="425" mass="47135">MPSFFSHFRHRKNANGTTSVASSAEITLEFTYLLLRRIEIPLQAYICCSSQRSLAQLPSHLQPLNVETVAMALSSLIVPLATLAFEIFMPQIMRKRHDAIDGEAVTRYAETLQEKCMISILNIIGITAQCLPKSTVLGIHTKDLLNDRKTSTLTSIQGLTNRMETQVTGTVRMESVCGKFISVLNDIFNFARRNLHPQSFLRGAHWWWMGQMCLNLPKLCQTSPGHIDTSCLVELLCNELSALQGRQHSESLTDASKYLKVPSILTDQRRCSDFPTSTSPSSPRCGELNWIRVRQASLPHSSSGRSATSPDTVSQDASQYSEIQADIEATDDEASKSTSTSSSLSASNCDDLKKSQPQGKQALEVVEPSRLSRNDFPPLSIEETMILVAKLIKCSDAKTIEPLQNIIPRQVVVCVREMLEQECSA</sequence>
<dbReference type="WBParaSite" id="TTAC_0000398201-mRNA-1">
    <property type="protein sequence ID" value="TTAC_0000398201-mRNA-1"/>
    <property type="gene ID" value="TTAC_0000398201"/>
</dbReference>
<evidence type="ECO:0000313" key="4">
    <source>
        <dbReference type="WBParaSite" id="TTAC_0000398201-mRNA-1"/>
    </source>
</evidence>
<evidence type="ECO:0000313" key="3">
    <source>
        <dbReference type="Proteomes" id="UP000274429"/>
    </source>
</evidence>
<feature type="compositionally biased region" description="Low complexity" evidence="1">
    <location>
        <begin position="336"/>
        <end position="347"/>
    </location>
</feature>
<dbReference type="STRING" id="6205.A0A0R3WT92"/>
<feature type="region of interest" description="Disordered" evidence="1">
    <location>
        <begin position="299"/>
        <end position="318"/>
    </location>
</feature>
<dbReference type="AlphaFoldDB" id="A0A0R3WT92"/>
<dbReference type="OrthoDB" id="6244246at2759"/>
<keyword evidence="3" id="KW-1185">Reference proteome</keyword>
<proteinExistence type="predicted"/>
<accession>A0A0R3WT92</accession>
<evidence type="ECO:0000256" key="1">
    <source>
        <dbReference type="SAM" id="MobiDB-lite"/>
    </source>
</evidence>
<protein>
    <submittedName>
        <fullName evidence="2 4">Uncharacterized protein</fullName>
    </submittedName>
</protein>
<organism evidence="4">
    <name type="scientific">Hydatigena taeniaeformis</name>
    <name type="common">Feline tapeworm</name>
    <name type="synonym">Taenia taeniaeformis</name>
    <dbReference type="NCBI Taxonomy" id="6205"/>
    <lineage>
        <taxon>Eukaryota</taxon>
        <taxon>Metazoa</taxon>
        <taxon>Spiralia</taxon>
        <taxon>Lophotrochozoa</taxon>
        <taxon>Platyhelminthes</taxon>
        <taxon>Cestoda</taxon>
        <taxon>Eucestoda</taxon>
        <taxon>Cyclophyllidea</taxon>
        <taxon>Taeniidae</taxon>
        <taxon>Hydatigera</taxon>
    </lineage>
</organism>
<gene>
    <name evidence="2" type="ORF">TTAC_LOCUS3965</name>
</gene>
<name>A0A0R3WT92_HYDTA</name>
<dbReference type="Proteomes" id="UP000274429">
    <property type="component" value="Unassembled WGS sequence"/>
</dbReference>
<reference evidence="4" key="1">
    <citation type="submission" date="2017-02" db="UniProtKB">
        <authorList>
            <consortium name="WormBaseParasite"/>
        </authorList>
    </citation>
    <scope>IDENTIFICATION</scope>
</reference>
<evidence type="ECO:0000313" key="2">
    <source>
        <dbReference type="EMBL" id="VDM23878.1"/>
    </source>
</evidence>